<reference evidence="2 3" key="1">
    <citation type="submission" date="2015-09" db="EMBL/GenBank/DDBJ databases">
        <title>Draft genome sequence of Thermus scotoductus strain K1 isolated from a geothermal spring in Nagorno-Karabakh, Armenia.</title>
        <authorList>
            <person name="Saghatelyan A."/>
            <person name="Poghosyan L."/>
            <person name="Panosyan H."/>
            <person name="Birkeland N.-K."/>
        </authorList>
    </citation>
    <scope>NUCLEOTIDE SEQUENCE [LARGE SCALE GENOMIC DNA]</scope>
    <source>
        <strain evidence="2 3">K1</strain>
    </source>
</reference>
<dbReference type="SUPFAM" id="SSF52980">
    <property type="entry name" value="Restriction endonuclease-like"/>
    <property type="match status" value="1"/>
</dbReference>
<dbReference type="PATRIC" id="fig|37636.3.peg.1323"/>
<dbReference type="AlphaFoldDB" id="A0A0N0ZPP2"/>
<dbReference type="InterPro" id="IPR011335">
    <property type="entry name" value="Restrct_endonuc-II-like"/>
</dbReference>
<accession>A0A0N0ZPP2</accession>
<dbReference type="InterPro" id="IPR012296">
    <property type="entry name" value="Nuclease_put_TT1808"/>
</dbReference>
<organism evidence="2 3">
    <name type="scientific">Thermus scotoductus</name>
    <dbReference type="NCBI Taxonomy" id="37636"/>
    <lineage>
        <taxon>Bacteria</taxon>
        <taxon>Thermotogati</taxon>
        <taxon>Deinococcota</taxon>
        <taxon>Deinococci</taxon>
        <taxon>Thermales</taxon>
        <taxon>Thermaceae</taxon>
        <taxon>Thermus</taxon>
    </lineage>
</organism>
<dbReference type="CDD" id="cd06260">
    <property type="entry name" value="DUF820-like"/>
    <property type="match status" value="1"/>
</dbReference>
<evidence type="ECO:0000313" key="3">
    <source>
        <dbReference type="Proteomes" id="UP000053099"/>
    </source>
</evidence>
<feature type="domain" description="Putative restriction endonuclease" evidence="1">
    <location>
        <begin position="12"/>
        <end position="147"/>
    </location>
</feature>
<dbReference type="Pfam" id="PF05685">
    <property type="entry name" value="Uma2"/>
    <property type="match status" value="1"/>
</dbReference>
<sequence>MTERSLRPLTEEEYLALEEASPVRHELVGGIPYAMAGASLDHNLIVTNLVALLKPLARAQGCRVYSETARLKVSEDTFYYPDVMVVCGPKAHPLYETAPCLVVEVLSPGTEAQDQREKLSHYLRLPSLQAYLLLEGARPGGVLYRKTPSGFREERLEELLILPCPEGTLKLEEIYEGVA</sequence>
<dbReference type="EMBL" id="LJJR01000004">
    <property type="protein sequence ID" value="KPD32780.1"/>
    <property type="molecule type" value="Genomic_DNA"/>
</dbReference>
<name>A0A0N0ZPP2_THESC</name>
<evidence type="ECO:0000259" key="1">
    <source>
        <dbReference type="Pfam" id="PF05685"/>
    </source>
</evidence>
<dbReference type="Proteomes" id="UP000053099">
    <property type="component" value="Unassembled WGS sequence"/>
</dbReference>
<dbReference type="PANTHER" id="PTHR36558">
    <property type="entry name" value="GLR1098 PROTEIN"/>
    <property type="match status" value="1"/>
</dbReference>
<dbReference type="InterPro" id="IPR008538">
    <property type="entry name" value="Uma2"/>
</dbReference>
<evidence type="ECO:0000313" key="2">
    <source>
        <dbReference type="EMBL" id="KPD32780.1"/>
    </source>
</evidence>
<comment type="caution">
    <text evidence="2">The sequence shown here is derived from an EMBL/GenBank/DDBJ whole genome shotgun (WGS) entry which is preliminary data.</text>
</comment>
<protein>
    <recommendedName>
        <fullName evidence="1">Putative restriction endonuclease domain-containing protein</fullName>
    </recommendedName>
</protein>
<proteinExistence type="predicted"/>
<dbReference type="PANTHER" id="PTHR36558:SF1">
    <property type="entry name" value="RESTRICTION ENDONUCLEASE DOMAIN-CONTAINING PROTEIN-RELATED"/>
    <property type="match status" value="1"/>
</dbReference>
<dbReference type="Gene3D" id="3.90.1570.10">
    <property type="entry name" value="tt1808, chain A"/>
    <property type="match status" value="1"/>
</dbReference>
<gene>
    <name evidence="2" type="ORF">AN926_00825</name>
</gene>